<evidence type="ECO:0000313" key="10">
    <source>
        <dbReference type="Proteomes" id="UP000823674"/>
    </source>
</evidence>
<dbReference type="InterPro" id="IPR044644">
    <property type="entry name" value="DinF-like"/>
</dbReference>
<organism evidence="9 10">
    <name type="scientific">Brassica rapa subsp. trilocularis</name>
    <dbReference type="NCBI Taxonomy" id="1813537"/>
    <lineage>
        <taxon>Eukaryota</taxon>
        <taxon>Viridiplantae</taxon>
        <taxon>Streptophyta</taxon>
        <taxon>Embryophyta</taxon>
        <taxon>Tracheophyta</taxon>
        <taxon>Spermatophyta</taxon>
        <taxon>Magnoliopsida</taxon>
        <taxon>eudicotyledons</taxon>
        <taxon>Gunneridae</taxon>
        <taxon>Pentapetalae</taxon>
        <taxon>rosids</taxon>
        <taxon>malvids</taxon>
        <taxon>Brassicales</taxon>
        <taxon>Brassicaceae</taxon>
        <taxon>Brassiceae</taxon>
        <taxon>Brassica</taxon>
    </lineage>
</organism>
<comment type="similarity">
    <text evidence="2 6">Belongs to the multi antimicrobial extrusion (MATE) (TC 2.A.66.1) family.</text>
</comment>
<name>A0ABQ7MLF2_BRACM</name>
<dbReference type="PANTHER" id="PTHR42893:SF39">
    <property type="entry name" value="PROTEIN DETOXIFICATION"/>
    <property type="match status" value="1"/>
</dbReference>
<dbReference type="EMBL" id="JADBGQ010000005">
    <property type="protein sequence ID" value="KAG5399013.1"/>
    <property type="molecule type" value="Genomic_DNA"/>
</dbReference>
<feature type="transmembrane region" description="Helical" evidence="6">
    <location>
        <begin position="284"/>
        <end position="305"/>
    </location>
</feature>
<keyword evidence="4 6" id="KW-1133">Transmembrane helix</keyword>
<feature type="transmembrane region" description="Helical" evidence="6">
    <location>
        <begin position="832"/>
        <end position="854"/>
    </location>
</feature>
<dbReference type="Proteomes" id="UP000823674">
    <property type="component" value="Chromosome A05"/>
</dbReference>
<evidence type="ECO:0000256" key="6">
    <source>
        <dbReference type="RuleBase" id="RU004914"/>
    </source>
</evidence>
<comment type="caution">
    <text evidence="6">Lacks conserved residue(s) required for the propagation of feature annotation.</text>
</comment>
<keyword evidence="5 6" id="KW-0472">Membrane</keyword>
<feature type="region of interest" description="Disordered" evidence="8">
    <location>
        <begin position="138"/>
        <end position="176"/>
    </location>
</feature>
<evidence type="ECO:0000256" key="3">
    <source>
        <dbReference type="ARBA" id="ARBA00022692"/>
    </source>
</evidence>
<protein>
    <recommendedName>
        <fullName evidence="6">Protein DETOXIFICATION</fullName>
    </recommendedName>
    <alternativeName>
        <fullName evidence="6">Multidrug and toxic compound extrusion protein</fullName>
    </alternativeName>
</protein>
<sequence length="871" mass="93091">MTETGDLNSVPAIGIRPIPFLFIFKDLTHVFSMDPIGREILSMAFPAALALASDPVASLIDTAFIGRLGAVELAAVGVSIAIFQQASRITIFPIVSVTTSFVAEEDTLEKIKEEEEEANKAKNVHANTLAIQDSLEKGVTSTTSNNKNQPQQTPVDVKLTSDTKSNNGNKANKKGKKTIKSASTAMIIGLTLGLVQAIVLIFSSKVLIGIMGVKPNSAVLSPAQKYLTIRALGAPALLLSLSMQGIFRGFKDTKTPLYATVASDGLNIILDPIFIFVLRLGVSGAAIAHVISQYFMLLILLIRLAKEVNLMPPKFGDLQFGKFIRNGGLMLARTIAVTFCQTLAASMAARLGTTPMAAFQICLQVWLTSSMLADGLAVAGQAILACNFAEKDYNKVTAAASRVIQTLPVPVIEAPFARPLSDAGGVMARRRRPSKTLCLSLLLSSIRSSSLVSSVSLSWSENIVTVSFSGGSRSMFSVSSSAHRLTLTVMCLVGLRSVRISSRFIVIAPVRALIVSHAVDGSPLRPSLKVSRDDVVKPFGSLSTGVVIFWGVPHFSSVTVSHNHRDSPMLCNCNSGLTAEKALTFEVVTSQNPRFMKHRSDLPPSPLVMMYAFLLSHRGGDLLRRASPRRLRFISEDRRSAPTLTPSSVPLNRRCSLSGDPSSCQRQRNSIAQASVRSGPEDAADFVSTIFRGADWISTSLFNVTKFQPSGTAVNLTHSSFAMNSLSLYLKGFSKSIVCVMSLVLGLGLSVFVGLGLYFGSGVFSKDPAVIHLITIGIPFVAATQPINSLTFVLDGVNFGASDFAYTAYSMVGVAAVSIAAIIYMAKVNGFVGIWIALTIYMGLRAITGIGRMATGTGPWKFLRGRSPSSS</sequence>
<dbReference type="NCBIfam" id="TIGR00797">
    <property type="entry name" value="matE"/>
    <property type="match status" value="1"/>
</dbReference>
<proteinExistence type="inferred from homology"/>
<feature type="transmembrane region" description="Helical" evidence="6">
    <location>
        <begin position="771"/>
        <end position="794"/>
    </location>
</feature>
<keyword evidence="3 6" id="KW-0812">Transmembrane</keyword>
<comment type="caution">
    <text evidence="9">The sequence shown here is derived from an EMBL/GenBank/DDBJ whole genome shotgun (WGS) entry which is preliminary data.</text>
</comment>
<feature type="coiled-coil region" evidence="7">
    <location>
        <begin position="101"/>
        <end position="128"/>
    </location>
</feature>
<comment type="subcellular location">
    <subcellularLocation>
        <location evidence="1">Membrane</location>
        <topology evidence="1">Multi-pass membrane protein</topology>
    </subcellularLocation>
</comment>
<dbReference type="PANTHER" id="PTHR42893">
    <property type="entry name" value="PROTEIN DETOXIFICATION 44, CHLOROPLASTIC-RELATED"/>
    <property type="match status" value="1"/>
</dbReference>
<feature type="transmembrane region" description="Helical" evidence="6">
    <location>
        <begin position="184"/>
        <end position="211"/>
    </location>
</feature>
<evidence type="ECO:0000256" key="5">
    <source>
        <dbReference type="ARBA" id="ARBA00023136"/>
    </source>
</evidence>
<dbReference type="InterPro" id="IPR002528">
    <property type="entry name" value="MATE_fam"/>
</dbReference>
<evidence type="ECO:0000256" key="4">
    <source>
        <dbReference type="ARBA" id="ARBA00022989"/>
    </source>
</evidence>
<accession>A0ABQ7MLF2</accession>
<reference evidence="9 10" key="1">
    <citation type="submission" date="2021-03" db="EMBL/GenBank/DDBJ databases">
        <authorList>
            <person name="King G.J."/>
            <person name="Bancroft I."/>
            <person name="Baten A."/>
            <person name="Bloomfield J."/>
            <person name="Borpatragohain P."/>
            <person name="He Z."/>
            <person name="Irish N."/>
            <person name="Irwin J."/>
            <person name="Liu K."/>
            <person name="Mauleon R.P."/>
            <person name="Moore J."/>
            <person name="Morris R."/>
            <person name="Ostergaard L."/>
            <person name="Wang B."/>
            <person name="Wells R."/>
        </authorList>
    </citation>
    <scope>NUCLEOTIDE SEQUENCE [LARGE SCALE GENOMIC DNA]</scope>
    <source>
        <strain evidence="9">R-o-18</strain>
        <tissue evidence="9">Leaf</tissue>
    </source>
</reference>
<feature type="transmembrane region" description="Helical" evidence="6">
    <location>
        <begin position="231"/>
        <end position="250"/>
    </location>
</feature>
<evidence type="ECO:0000256" key="1">
    <source>
        <dbReference type="ARBA" id="ARBA00004141"/>
    </source>
</evidence>
<evidence type="ECO:0000313" key="9">
    <source>
        <dbReference type="EMBL" id="KAG5399013.1"/>
    </source>
</evidence>
<evidence type="ECO:0000256" key="2">
    <source>
        <dbReference type="ARBA" id="ARBA00010199"/>
    </source>
</evidence>
<keyword evidence="7" id="KW-0175">Coiled coil</keyword>
<feature type="compositionally biased region" description="Polar residues" evidence="8">
    <location>
        <begin position="139"/>
        <end position="154"/>
    </location>
</feature>
<feature type="transmembrane region" description="Helical" evidence="6">
    <location>
        <begin position="806"/>
        <end position="826"/>
    </location>
</feature>
<feature type="transmembrane region" description="Helical" evidence="6">
    <location>
        <begin position="257"/>
        <end position="278"/>
    </location>
</feature>
<gene>
    <name evidence="9" type="primary">A05g509660.1_BraROA</name>
    <name evidence="9" type="ORF">IGI04_020827</name>
</gene>
<feature type="transmembrane region" description="Helical" evidence="6">
    <location>
        <begin position="737"/>
        <end position="759"/>
    </location>
</feature>
<evidence type="ECO:0000256" key="7">
    <source>
        <dbReference type="SAM" id="Coils"/>
    </source>
</evidence>
<evidence type="ECO:0000256" key="8">
    <source>
        <dbReference type="SAM" id="MobiDB-lite"/>
    </source>
</evidence>
<keyword evidence="10" id="KW-1185">Reference proteome</keyword>
<dbReference type="Pfam" id="PF01554">
    <property type="entry name" value="MatE"/>
    <property type="match status" value="1"/>
</dbReference>